<organism evidence="1">
    <name type="scientific">Siphoviridae sp. ctq1q8</name>
    <dbReference type="NCBI Taxonomy" id="2826467"/>
    <lineage>
        <taxon>Viruses</taxon>
        <taxon>Duplodnaviria</taxon>
        <taxon>Heunggongvirae</taxon>
        <taxon>Uroviricota</taxon>
        <taxon>Caudoviricetes</taxon>
    </lineage>
</organism>
<name>A0A8S5MFU1_9CAUD</name>
<evidence type="ECO:0000313" key="1">
    <source>
        <dbReference type="EMBL" id="DAD81118.1"/>
    </source>
</evidence>
<dbReference type="EMBL" id="BK014895">
    <property type="protein sequence ID" value="DAD81118.1"/>
    <property type="molecule type" value="Genomic_DNA"/>
</dbReference>
<sequence>MIAVKGNKEYTIEQSQQKFYQDSGYDIKNDSGKIVAYGKGKTIPYGDYMKVAEDLETLKAQHAKVVKELEDLKPKKGAKKGGE</sequence>
<proteinExistence type="predicted"/>
<protein>
    <submittedName>
        <fullName evidence="1">Uncharacterized protein</fullName>
    </submittedName>
</protein>
<reference evidence="1" key="1">
    <citation type="journal article" date="2021" name="Proc. Natl. Acad. Sci. U.S.A.">
        <title>A Catalog of Tens of Thousands of Viruses from Human Metagenomes Reveals Hidden Associations with Chronic Diseases.</title>
        <authorList>
            <person name="Tisza M.J."/>
            <person name="Buck C.B."/>
        </authorList>
    </citation>
    <scope>NUCLEOTIDE SEQUENCE</scope>
    <source>
        <strain evidence="1">Ctq1q8</strain>
    </source>
</reference>
<accession>A0A8S5MFU1</accession>